<gene>
    <name evidence="2" type="ORF">Amon01_001007800</name>
</gene>
<evidence type="ECO:0000313" key="2">
    <source>
        <dbReference type="EMBL" id="GME83612.1"/>
    </source>
</evidence>
<dbReference type="AlphaFoldDB" id="A0A9W6TA33"/>
<dbReference type="Proteomes" id="UP001165063">
    <property type="component" value="Unassembled WGS sequence"/>
</dbReference>
<protein>
    <submittedName>
        <fullName evidence="2">Unnamed protein product</fullName>
    </submittedName>
</protein>
<accession>A0A9W6TA33</accession>
<name>A0A9W6TA33_AMBMO</name>
<proteinExistence type="predicted"/>
<reference evidence="2" key="1">
    <citation type="submission" date="2023-04" db="EMBL/GenBank/DDBJ databases">
        <title>Ambrosiozyma monospora NBRC 1965.</title>
        <authorList>
            <person name="Ichikawa N."/>
            <person name="Sato H."/>
            <person name="Tonouchi N."/>
        </authorList>
    </citation>
    <scope>NUCLEOTIDE SEQUENCE</scope>
    <source>
        <strain evidence="2">NBRC 1965</strain>
    </source>
</reference>
<organism evidence="2 3">
    <name type="scientific">Ambrosiozyma monospora</name>
    <name type="common">Yeast</name>
    <name type="synonym">Endomycopsis monosporus</name>
    <dbReference type="NCBI Taxonomy" id="43982"/>
    <lineage>
        <taxon>Eukaryota</taxon>
        <taxon>Fungi</taxon>
        <taxon>Dikarya</taxon>
        <taxon>Ascomycota</taxon>
        <taxon>Saccharomycotina</taxon>
        <taxon>Pichiomycetes</taxon>
        <taxon>Pichiales</taxon>
        <taxon>Pichiaceae</taxon>
        <taxon>Ambrosiozyma</taxon>
    </lineage>
</organism>
<feature type="transmembrane region" description="Helical" evidence="1">
    <location>
        <begin position="157"/>
        <end position="176"/>
    </location>
</feature>
<keyword evidence="1" id="KW-1133">Transmembrane helix</keyword>
<keyword evidence="1" id="KW-0812">Transmembrane</keyword>
<keyword evidence="1" id="KW-0472">Membrane</keyword>
<keyword evidence="3" id="KW-1185">Reference proteome</keyword>
<evidence type="ECO:0000313" key="3">
    <source>
        <dbReference type="Proteomes" id="UP001165063"/>
    </source>
</evidence>
<evidence type="ECO:0000256" key="1">
    <source>
        <dbReference type="SAM" id="Phobius"/>
    </source>
</evidence>
<dbReference type="EMBL" id="BSXU01016592">
    <property type="protein sequence ID" value="GME83612.1"/>
    <property type="molecule type" value="Genomic_DNA"/>
</dbReference>
<comment type="caution">
    <text evidence="2">The sequence shown here is derived from an EMBL/GenBank/DDBJ whole genome shotgun (WGS) entry which is preliminary data.</text>
</comment>
<sequence length="179" mass="19150">MHLSGPALKWFNDSEVIRNDNLSFEGVLDLMNHHFGVKNVTTTATDTVTASDTDTVTANDTDTVTTTAPDTVTASDTDTVTANDTDTVTATVTATDTGTATDNVTVTATDTVTVTATEKKDLVDAIPVVKIGSTDEKTKMRAKKSKITFSEKKNLKLIWLVIVVSLMLLILLLSLVQVT</sequence>